<dbReference type="AlphaFoldDB" id="A0AAD3G8L2"/>
<feature type="signal peptide" evidence="4">
    <location>
        <begin position="1"/>
        <end position="25"/>
    </location>
</feature>
<reference evidence="6 7" key="1">
    <citation type="submission" date="2019-02" db="EMBL/GenBank/DDBJ databases">
        <title>Draft genome sequence of Arthrospira platensis NIES-3807.</title>
        <authorList>
            <person name="Yamaguchi H."/>
            <person name="Suzuki S."/>
            <person name="Kawachi M."/>
        </authorList>
    </citation>
    <scope>NUCLEOTIDE SEQUENCE [LARGE SCALE GENOMIC DNA]</scope>
    <source>
        <strain evidence="6 7">NIES-3807</strain>
    </source>
</reference>
<dbReference type="GO" id="GO:0003847">
    <property type="term" value="F:1-alkyl-2-acetylglycerophosphocholine esterase activity"/>
    <property type="evidence" value="ECO:0007669"/>
    <property type="project" value="TreeGrafter"/>
</dbReference>
<evidence type="ECO:0000256" key="3">
    <source>
        <dbReference type="ARBA" id="ARBA00023098"/>
    </source>
</evidence>
<evidence type="ECO:0000256" key="4">
    <source>
        <dbReference type="SAM" id="SignalP"/>
    </source>
</evidence>
<evidence type="ECO:0000313" key="6">
    <source>
        <dbReference type="EMBL" id="GCL58835.1"/>
    </source>
</evidence>
<feature type="domain" description="DUF1400" evidence="5">
    <location>
        <begin position="25"/>
        <end position="150"/>
    </location>
</feature>
<dbReference type="InterPro" id="IPR029058">
    <property type="entry name" value="AB_hydrolase_fold"/>
</dbReference>
<gene>
    <name evidence="6" type="ORF">NIES3807_20050</name>
</gene>
<keyword evidence="2" id="KW-0442">Lipid degradation</keyword>
<evidence type="ECO:0000259" key="5">
    <source>
        <dbReference type="Pfam" id="PF07176"/>
    </source>
</evidence>
<dbReference type="GO" id="GO:0016042">
    <property type="term" value="P:lipid catabolic process"/>
    <property type="evidence" value="ECO:0007669"/>
    <property type="project" value="UniProtKB-KW"/>
</dbReference>
<dbReference type="PANTHER" id="PTHR10272:SF13">
    <property type="entry name" value="POLY(ETHYLENE TEREPHTHALATE) HYDROLASE"/>
    <property type="match status" value="1"/>
</dbReference>
<dbReference type="Proteomes" id="UP000441080">
    <property type="component" value="Unassembled WGS sequence"/>
</dbReference>
<dbReference type="Gene3D" id="3.40.50.1820">
    <property type="entry name" value="alpha/beta hydrolase"/>
    <property type="match status" value="1"/>
</dbReference>
<evidence type="ECO:0000256" key="1">
    <source>
        <dbReference type="ARBA" id="ARBA00022801"/>
    </source>
</evidence>
<dbReference type="SUPFAM" id="SSF53474">
    <property type="entry name" value="alpha/beta-Hydrolases"/>
    <property type="match status" value="1"/>
</dbReference>
<dbReference type="EMBL" id="BJCK01000026">
    <property type="protein sequence ID" value="GCL58835.1"/>
    <property type="molecule type" value="Genomic_DNA"/>
</dbReference>
<dbReference type="RefSeq" id="WP_159297287.1">
    <property type="nucleotide sequence ID" value="NZ_BJCK01000026.1"/>
</dbReference>
<dbReference type="InterPro" id="IPR010802">
    <property type="entry name" value="DUF1400"/>
</dbReference>
<keyword evidence="3" id="KW-0443">Lipid metabolism</keyword>
<protein>
    <recommendedName>
        <fullName evidence="5">DUF1400 domain-containing protein</fullName>
    </recommendedName>
</protein>
<dbReference type="Pfam" id="PF07176">
    <property type="entry name" value="DUF1400"/>
    <property type="match status" value="1"/>
</dbReference>
<organism evidence="6 7">
    <name type="scientific">Microcystis aeruginosa NIES-3807</name>
    <dbReference type="NCBI Taxonomy" id="2517785"/>
    <lineage>
        <taxon>Bacteria</taxon>
        <taxon>Bacillati</taxon>
        <taxon>Cyanobacteriota</taxon>
        <taxon>Cyanophyceae</taxon>
        <taxon>Oscillatoriophycideae</taxon>
        <taxon>Chroococcales</taxon>
        <taxon>Microcystaceae</taxon>
        <taxon>Microcystis</taxon>
    </lineage>
</organism>
<keyword evidence="1" id="KW-0378">Hydrolase</keyword>
<name>A0AAD3G8L2_MICAE</name>
<feature type="chain" id="PRO_5042111215" description="DUF1400 domain-containing protein" evidence="4">
    <location>
        <begin position="26"/>
        <end position="532"/>
    </location>
</feature>
<evidence type="ECO:0000313" key="7">
    <source>
        <dbReference type="Proteomes" id="UP000441080"/>
    </source>
</evidence>
<sequence length="532" mass="60794">MNKWNLTGVAISALTAFMIALPARAAKTIEITYSTFSRSIPVCSLENFAREGKIDREVSWIFNRFTPNQRERFRDFLNTRYNISPVRLYRLGNSYAGDQLLTLVGRAIQLPGGENGYFALRGAIIYSATTPEGLSVINVIRNFPTDIRLDSEYLLRSWGRITGLLARTDRFVAAFKKLATVDEDEQRAVNFSSGFDLLRAGSFEFSERSLVLRDDKRARSIPIILYVPRGDRRDIRPIFISSGLGSKIDRYQSLARHLSSHGFAVVAVDHPDSSDWRQADFYAGLYKEPFSAKEFIDRPRDISFILDYLQRVNATEFQGRLNPREAGIFGYSFGGTTAFALGGAKIDFDRLQKDCSPPDSLVNISILYQCRALELQEDNYELQDNRLQSAFVFVSFGRSLYGPKEMGKVKIPVFWQTAGIDAITPILIEQAPPFSWLSSSEKYLLLVENLPHARIILNLTNRLFNRQLADERVEEVNQDYLNALTLAFFKVYIDRDERFRPYLQPAYMKALSEDPFNLFLIKGDLDRELLNR</sequence>
<proteinExistence type="predicted"/>
<keyword evidence="4" id="KW-0732">Signal</keyword>
<comment type="caution">
    <text evidence="6">The sequence shown here is derived from an EMBL/GenBank/DDBJ whole genome shotgun (WGS) entry which is preliminary data.</text>
</comment>
<accession>A0AAD3G8L2</accession>
<dbReference type="PANTHER" id="PTHR10272">
    <property type="entry name" value="PLATELET-ACTIVATING FACTOR ACETYLHYDROLASE"/>
    <property type="match status" value="1"/>
</dbReference>
<evidence type="ECO:0000256" key="2">
    <source>
        <dbReference type="ARBA" id="ARBA00022963"/>
    </source>
</evidence>